<evidence type="ECO:0000313" key="2">
    <source>
        <dbReference type="EMBL" id="CAE7157228.1"/>
    </source>
</evidence>
<feature type="compositionally biased region" description="Acidic residues" evidence="1">
    <location>
        <begin position="279"/>
        <end position="288"/>
    </location>
</feature>
<gene>
    <name evidence="2" type="ORF">SNEC2469_LOCUS298</name>
</gene>
<proteinExistence type="predicted"/>
<dbReference type="AlphaFoldDB" id="A0A812ISZ6"/>
<reference evidence="2" key="1">
    <citation type="submission" date="2021-02" db="EMBL/GenBank/DDBJ databases">
        <authorList>
            <person name="Dougan E. K."/>
            <person name="Rhodes N."/>
            <person name="Thang M."/>
            <person name="Chan C."/>
        </authorList>
    </citation>
    <scope>NUCLEOTIDE SEQUENCE</scope>
</reference>
<keyword evidence="3" id="KW-1185">Reference proteome</keyword>
<feature type="region of interest" description="Disordered" evidence="1">
    <location>
        <begin position="271"/>
        <end position="298"/>
    </location>
</feature>
<evidence type="ECO:0000313" key="3">
    <source>
        <dbReference type="Proteomes" id="UP000601435"/>
    </source>
</evidence>
<sequence>MGTEFGSVSFLGKRLLFSGDALQERIEEVFAQVSPDDLSTLRAKVSDPQDADHAAAQRVGAAIQVAMEKRLASAKVVLEEMINNADGDVNVLIRKTLRKVESPLPLLMVLQLNIAEAQQQGDGDKLRVMMHISTVMQEELEKKASRVKAMLNKLLRIEDENIRNNILRDQLTPVEVAGAPDLDGSGGQLMAAQVPWERLAPAIESLVKDVDRQMVAVLGPDDNARYETMDRIREVAKQARLIIGDVYGQGPMDQFSADLTPAFHTLMTYKARGRRSPEGEEGAEEAAEEGAGQEAPES</sequence>
<dbReference type="OrthoDB" id="196020at2759"/>
<organism evidence="2 3">
    <name type="scientific">Symbiodinium necroappetens</name>
    <dbReference type="NCBI Taxonomy" id="1628268"/>
    <lineage>
        <taxon>Eukaryota</taxon>
        <taxon>Sar</taxon>
        <taxon>Alveolata</taxon>
        <taxon>Dinophyceae</taxon>
        <taxon>Suessiales</taxon>
        <taxon>Symbiodiniaceae</taxon>
        <taxon>Symbiodinium</taxon>
    </lineage>
</organism>
<accession>A0A812ISZ6</accession>
<feature type="compositionally biased region" description="Low complexity" evidence="1">
    <location>
        <begin position="289"/>
        <end position="298"/>
    </location>
</feature>
<name>A0A812ISZ6_9DINO</name>
<dbReference type="Proteomes" id="UP000601435">
    <property type="component" value="Unassembled WGS sequence"/>
</dbReference>
<evidence type="ECO:0000256" key="1">
    <source>
        <dbReference type="SAM" id="MobiDB-lite"/>
    </source>
</evidence>
<protein>
    <submittedName>
        <fullName evidence="2">Uncharacterized protein</fullName>
    </submittedName>
</protein>
<dbReference type="EMBL" id="CAJNJA010001114">
    <property type="protein sequence ID" value="CAE7157228.1"/>
    <property type="molecule type" value="Genomic_DNA"/>
</dbReference>
<comment type="caution">
    <text evidence="2">The sequence shown here is derived from an EMBL/GenBank/DDBJ whole genome shotgun (WGS) entry which is preliminary data.</text>
</comment>